<keyword evidence="2 12" id="KW-0235">DNA replication</keyword>
<evidence type="ECO:0000256" key="11">
    <source>
        <dbReference type="ARBA" id="ARBA00048988"/>
    </source>
</evidence>
<dbReference type="AlphaFoldDB" id="A0A5C4S0B6"/>
<evidence type="ECO:0000256" key="10">
    <source>
        <dbReference type="ARBA" id="ARBA00023235"/>
    </source>
</evidence>
<evidence type="ECO:0000256" key="5">
    <source>
        <dbReference type="ARBA" id="ARBA00022801"/>
    </source>
</evidence>
<dbReference type="PANTHER" id="PTHR30580">
    <property type="entry name" value="PRIMOSOMAL PROTEIN N"/>
    <property type="match status" value="1"/>
</dbReference>
<dbReference type="Proteomes" id="UP000309544">
    <property type="component" value="Unassembled WGS sequence"/>
</dbReference>
<keyword evidence="9 12" id="KW-0238">DNA-binding</keyword>
<dbReference type="Gene3D" id="3.40.1440.60">
    <property type="entry name" value="PriA, 3(prime) DNA-binding domain"/>
    <property type="match status" value="1"/>
</dbReference>
<dbReference type="CDD" id="cd18804">
    <property type="entry name" value="SF2_C_priA"/>
    <property type="match status" value="1"/>
</dbReference>
<feature type="binding site" evidence="12">
    <location>
        <position position="541"/>
    </location>
    <ligand>
        <name>Zn(2+)</name>
        <dbReference type="ChEBI" id="CHEBI:29105"/>
        <label>2</label>
    </ligand>
</feature>
<evidence type="ECO:0000259" key="13">
    <source>
        <dbReference type="PROSITE" id="PS51192"/>
    </source>
</evidence>
<dbReference type="SUPFAM" id="SSF52540">
    <property type="entry name" value="P-loop containing nucleoside triphosphate hydrolases"/>
    <property type="match status" value="2"/>
</dbReference>
<dbReference type="SMART" id="SM00487">
    <property type="entry name" value="DEXDc"/>
    <property type="match status" value="1"/>
</dbReference>
<keyword evidence="5 12" id="KW-0378">Hydrolase</keyword>
<reference evidence="15 16" key="1">
    <citation type="submission" date="2019-05" db="EMBL/GenBank/DDBJ databases">
        <title>Draft Whole-Genome sequence of the green sulfur bacterium Prosthecochloris vibrioformis DSM 260.</title>
        <authorList>
            <person name="Meyer T.E."/>
            <person name="Kyndt J.A."/>
        </authorList>
    </citation>
    <scope>NUCLEOTIDE SEQUENCE [LARGE SCALE GENOMIC DNA]</scope>
    <source>
        <strain evidence="15 16">DSM 260</strain>
    </source>
</reference>
<evidence type="ECO:0000256" key="12">
    <source>
        <dbReference type="HAMAP-Rule" id="MF_00983"/>
    </source>
</evidence>
<dbReference type="SMART" id="SM00490">
    <property type="entry name" value="HELICc"/>
    <property type="match status" value="1"/>
</dbReference>
<dbReference type="GO" id="GO:0006269">
    <property type="term" value="P:DNA replication, synthesis of primer"/>
    <property type="evidence" value="ECO:0007669"/>
    <property type="project" value="UniProtKB-KW"/>
</dbReference>
<dbReference type="CDD" id="cd17929">
    <property type="entry name" value="DEXHc_priA"/>
    <property type="match status" value="1"/>
</dbReference>
<comment type="cofactor">
    <cofactor evidence="12">
        <name>Zn(2+)</name>
        <dbReference type="ChEBI" id="CHEBI:29105"/>
    </cofactor>
    <text evidence="12">Binds 2 zinc ions per subunit.</text>
</comment>
<dbReference type="InterPro" id="IPR042115">
    <property type="entry name" value="PriA_3primeBD_sf"/>
</dbReference>
<feature type="binding site" evidence="12">
    <location>
        <position position="523"/>
    </location>
    <ligand>
        <name>Zn(2+)</name>
        <dbReference type="ChEBI" id="CHEBI:29105"/>
        <label>2</label>
    </ligand>
</feature>
<evidence type="ECO:0000256" key="8">
    <source>
        <dbReference type="ARBA" id="ARBA00022840"/>
    </source>
</evidence>
<dbReference type="FunFam" id="3.40.50.300:FF:000489">
    <property type="entry name" value="Primosome assembly protein PriA"/>
    <property type="match status" value="1"/>
</dbReference>
<dbReference type="InterPro" id="IPR027417">
    <property type="entry name" value="P-loop_NTPase"/>
</dbReference>
<keyword evidence="1 12" id="KW-0639">Primosome</keyword>
<feature type="binding site" evidence="12">
    <location>
        <position position="514"/>
    </location>
    <ligand>
        <name>Zn(2+)</name>
        <dbReference type="ChEBI" id="CHEBI:29105"/>
        <label>1</label>
    </ligand>
</feature>
<evidence type="ECO:0000259" key="14">
    <source>
        <dbReference type="PROSITE" id="PS51194"/>
    </source>
</evidence>
<dbReference type="GO" id="GO:0006310">
    <property type="term" value="P:DNA recombination"/>
    <property type="evidence" value="ECO:0007669"/>
    <property type="project" value="InterPro"/>
</dbReference>
<evidence type="ECO:0000313" key="15">
    <source>
        <dbReference type="EMBL" id="TNJ36956.1"/>
    </source>
</evidence>
<feature type="binding site" evidence="12">
    <location>
        <position position="554"/>
    </location>
    <ligand>
        <name>Zn(2+)</name>
        <dbReference type="ChEBI" id="CHEBI:29105"/>
        <label>1</label>
    </ligand>
</feature>
<evidence type="ECO:0000256" key="7">
    <source>
        <dbReference type="ARBA" id="ARBA00022833"/>
    </source>
</evidence>
<organism evidence="15 16">
    <name type="scientific">Prosthecochloris vibrioformis</name>
    <name type="common">Chlorobium vibrioforme</name>
    <dbReference type="NCBI Taxonomy" id="1098"/>
    <lineage>
        <taxon>Bacteria</taxon>
        <taxon>Pseudomonadati</taxon>
        <taxon>Chlorobiota</taxon>
        <taxon>Chlorobiia</taxon>
        <taxon>Chlorobiales</taxon>
        <taxon>Chlorobiaceae</taxon>
        <taxon>Prosthecochloris</taxon>
    </lineage>
</organism>
<dbReference type="Pfam" id="PF17764">
    <property type="entry name" value="PriA_3primeBD"/>
    <property type="match status" value="1"/>
</dbReference>
<keyword evidence="6 12" id="KW-0347">Helicase</keyword>
<dbReference type="GO" id="GO:0016887">
    <property type="term" value="F:ATP hydrolysis activity"/>
    <property type="evidence" value="ECO:0007669"/>
    <property type="project" value="RHEA"/>
</dbReference>
<comment type="caution">
    <text evidence="15">The sequence shown here is derived from an EMBL/GenBank/DDBJ whole genome shotgun (WGS) entry which is preliminary data.</text>
</comment>
<evidence type="ECO:0000256" key="1">
    <source>
        <dbReference type="ARBA" id="ARBA00022515"/>
    </source>
</evidence>
<dbReference type="Pfam" id="PF00271">
    <property type="entry name" value="Helicase_C"/>
    <property type="match status" value="1"/>
</dbReference>
<dbReference type="InterPro" id="IPR001650">
    <property type="entry name" value="Helicase_C-like"/>
</dbReference>
<keyword evidence="8 12" id="KW-0067">ATP-binding</keyword>
<evidence type="ECO:0000256" key="4">
    <source>
        <dbReference type="ARBA" id="ARBA00022741"/>
    </source>
</evidence>
<feature type="binding site" evidence="12">
    <location>
        <position position="557"/>
    </location>
    <ligand>
        <name>Zn(2+)</name>
        <dbReference type="ChEBI" id="CHEBI:29105"/>
        <label>1</label>
    </ligand>
</feature>
<dbReference type="EMBL" id="VDCI01000003">
    <property type="protein sequence ID" value="TNJ36956.1"/>
    <property type="molecule type" value="Genomic_DNA"/>
</dbReference>
<dbReference type="InterPro" id="IPR041222">
    <property type="entry name" value="PriA_3primeBD"/>
</dbReference>
<proteinExistence type="inferred from homology"/>
<feature type="binding site" evidence="12">
    <location>
        <position position="517"/>
    </location>
    <ligand>
        <name>Zn(2+)</name>
        <dbReference type="ChEBI" id="CHEBI:29105"/>
        <label>1</label>
    </ligand>
</feature>
<dbReference type="InterPro" id="IPR040498">
    <property type="entry name" value="PriA_CRR"/>
</dbReference>
<dbReference type="InterPro" id="IPR014001">
    <property type="entry name" value="Helicase_ATP-bd"/>
</dbReference>
<feature type="binding site" evidence="12">
    <location>
        <position position="544"/>
    </location>
    <ligand>
        <name>Zn(2+)</name>
        <dbReference type="ChEBI" id="CHEBI:29105"/>
        <label>2</label>
    </ligand>
</feature>
<comment type="catalytic activity">
    <reaction evidence="11 12">
        <text>ATP + H2O = ADP + phosphate + H(+)</text>
        <dbReference type="Rhea" id="RHEA:13065"/>
        <dbReference type="ChEBI" id="CHEBI:15377"/>
        <dbReference type="ChEBI" id="CHEBI:15378"/>
        <dbReference type="ChEBI" id="CHEBI:30616"/>
        <dbReference type="ChEBI" id="CHEBI:43474"/>
        <dbReference type="ChEBI" id="CHEBI:456216"/>
        <dbReference type="EC" id="5.6.2.4"/>
    </reaction>
</comment>
<dbReference type="InterPro" id="IPR041236">
    <property type="entry name" value="PriA_C"/>
</dbReference>
<feature type="binding site" evidence="12">
    <location>
        <position position="526"/>
    </location>
    <ligand>
        <name>Zn(2+)</name>
        <dbReference type="ChEBI" id="CHEBI:29105"/>
        <label>2</label>
    </ligand>
</feature>
<feature type="domain" description="Helicase C-terminal" evidence="14">
    <location>
        <begin position="549"/>
        <end position="703"/>
    </location>
</feature>
<comment type="function">
    <text evidence="12">Initiates the restart of stalled replication forks, which reloads the replicative helicase on sites other than the origin of replication. Recognizes and binds to abandoned replication forks and remodels them to uncover a helicase loading site. Promotes assembly of the primosome at these replication forks.</text>
</comment>
<evidence type="ECO:0000256" key="3">
    <source>
        <dbReference type="ARBA" id="ARBA00022723"/>
    </source>
</evidence>
<dbReference type="Pfam" id="PF18074">
    <property type="entry name" value="PriA_C"/>
    <property type="match status" value="1"/>
</dbReference>
<evidence type="ECO:0000256" key="9">
    <source>
        <dbReference type="ARBA" id="ARBA00023125"/>
    </source>
</evidence>
<comment type="similarity">
    <text evidence="12">Belongs to the helicase family. PriA subfamily.</text>
</comment>
<dbReference type="HAMAP" id="MF_00983">
    <property type="entry name" value="PriA"/>
    <property type="match status" value="1"/>
</dbReference>
<dbReference type="PROSITE" id="PS51192">
    <property type="entry name" value="HELICASE_ATP_BIND_1"/>
    <property type="match status" value="1"/>
</dbReference>
<dbReference type="PANTHER" id="PTHR30580:SF1">
    <property type="entry name" value="COMF OPERON PROTEIN 1"/>
    <property type="match status" value="1"/>
</dbReference>
<name>A0A5C4S0B6_PROVB</name>
<feature type="domain" description="Helicase ATP-binding" evidence="13">
    <location>
        <begin position="288"/>
        <end position="454"/>
    </location>
</feature>
<evidence type="ECO:0000256" key="2">
    <source>
        <dbReference type="ARBA" id="ARBA00022705"/>
    </source>
</evidence>
<evidence type="ECO:0000313" key="16">
    <source>
        <dbReference type="Proteomes" id="UP000309544"/>
    </source>
</evidence>
<comment type="subunit">
    <text evidence="12">Component of the replication restart primosome.</text>
</comment>
<dbReference type="InterPro" id="IPR006935">
    <property type="entry name" value="Helicase/UvrB_N"/>
</dbReference>
<keyword evidence="7 12" id="KW-0862">Zinc</keyword>
<keyword evidence="16" id="KW-1185">Reference proteome</keyword>
<comment type="catalytic activity">
    <reaction evidence="12">
        <text>Couples ATP hydrolysis with the unwinding of duplex DNA by translocating in the 3'-5' direction.</text>
        <dbReference type="EC" id="5.6.2.4"/>
    </reaction>
</comment>
<dbReference type="Pfam" id="PF04851">
    <property type="entry name" value="ResIII"/>
    <property type="match status" value="1"/>
</dbReference>
<keyword evidence="4 12" id="KW-0547">Nucleotide-binding</keyword>
<dbReference type="GO" id="GO:0006270">
    <property type="term" value="P:DNA replication initiation"/>
    <property type="evidence" value="ECO:0007669"/>
    <property type="project" value="TreeGrafter"/>
</dbReference>
<gene>
    <name evidence="12 15" type="primary">priA</name>
    <name evidence="15" type="ORF">FGF68_05115</name>
</gene>
<dbReference type="PROSITE" id="PS51194">
    <property type="entry name" value="HELICASE_CTER"/>
    <property type="match status" value="1"/>
</dbReference>
<dbReference type="Pfam" id="PF18319">
    <property type="entry name" value="Zn_ribbon_PriA"/>
    <property type="match status" value="1"/>
</dbReference>
<dbReference type="GO" id="GO:0043138">
    <property type="term" value="F:3'-5' DNA helicase activity"/>
    <property type="evidence" value="ECO:0007669"/>
    <property type="project" value="UniProtKB-EC"/>
</dbReference>
<protein>
    <recommendedName>
        <fullName evidence="12">Replication restart protein PriA</fullName>
    </recommendedName>
    <alternativeName>
        <fullName evidence="12">ATP-dependent DNA helicase PriA</fullName>
        <ecNumber evidence="12">5.6.2.4</ecNumber>
    </alternativeName>
    <alternativeName>
        <fullName evidence="12">DNA 3'-5' helicase PriA</fullName>
    </alternativeName>
</protein>
<dbReference type="GO" id="GO:0006302">
    <property type="term" value="P:double-strand break repair"/>
    <property type="evidence" value="ECO:0007669"/>
    <property type="project" value="InterPro"/>
</dbReference>
<accession>A0A5C4S0B6</accession>
<dbReference type="EC" id="5.6.2.4" evidence="12"/>
<keyword evidence="10 12" id="KW-0413">Isomerase</keyword>
<dbReference type="Gene3D" id="3.40.50.300">
    <property type="entry name" value="P-loop containing nucleotide triphosphate hydrolases"/>
    <property type="match status" value="2"/>
</dbReference>
<dbReference type="InterPro" id="IPR005259">
    <property type="entry name" value="PriA"/>
</dbReference>
<dbReference type="NCBIfam" id="TIGR00595">
    <property type="entry name" value="priA"/>
    <property type="match status" value="1"/>
</dbReference>
<evidence type="ECO:0000256" key="6">
    <source>
        <dbReference type="ARBA" id="ARBA00022806"/>
    </source>
</evidence>
<dbReference type="GO" id="GO:0003677">
    <property type="term" value="F:DNA binding"/>
    <property type="evidence" value="ECO:0007669"/>
    <property type="project" value="UniProtKB-UniRule"/>
</dbReference>
<dbReference type="GO" id="GO:0008270">
    <property type="term" value="F:zinc ion binding"/>
    <property type="evidence" value="ECO:0007669"/>
    <property type="project" value="UniProtKB-UniRule"/>
</dbReference>
<sequence length="810" mass="89726">MIAFLYAQGHLRDEPIPATLPLEFENEVEPGSQVIFTPEGRHRKSVIAYIADLAQDNESTQPEGSITDILNNGTPVITRPNFRLALWMARYYLVHPVEAIGALLPAPLKTTMQDMVEPEGFRLQVQGSKVVATSLRKAILGILAREQRLTVRQLERRLGKKNLYRTLGAMQAGGLVRLGKSFQTTKAKTRTAYRLCQHLDEENASSLLATAPKQLEAVMLLLKGSGVLFPDEQGIRRSTLEELRKKGITEKFAVEITTAFSNQFSEPHISIRQLTVEQQAVLEEMKKAAAAQTFAPFLLHGVTGSGKTIVYIELLKTVLAAGRTAIVLVPEISLTPQTASRFSQHFGDRIQILHSAMSSQEKYQAWQKLRTGKASIALGARSTIFAPLENIGAIIVDEEHDTAYKQDRTPRYHGRDTAVMRAKLEGAVCVLGSATPSFESYTNALGGKYRLLQLPNRVDHAAMPALKLVPMLENRRITPSLSETLYLQIKARLEKKEQVILLQNRRGYAGSILCQECGHIPTCPHCGIPMVYHAAGALLRCHYCGYALSYTNSCPKCHSENIFYRQSGTQRIASELATLFPGEKILRMDVDTTGTKGAHAMLLKEFRDRNASILLGTQMVAKGLDFPDVTLVGVLMADIGLSMPDFRASERLFSLMMQVAGRAGRASKPGEVYLQAYDIESPVYRFLLNGSYEEFYHSEAAIRKELGYPPFARLISIECSSPDEDAAATAAHELGKLLNEALSCDSCTILGPAPAALACINGRYRHQVVLKLRDRLAATTYLKKVQYYLAGRYAQNDLRVIIDVDPQNMM</sequence>
<dbReference type="GO" id="GO:1990077">
    <property type="term" value="C:primosome complex"/>
    <property type="evidence" value="ECO:0007669"/>
    <property type="project" value="UniProtKB-UniRule"/>
</dbReference>
<dbReference type="RefSeq" id="WP_139626440.1">
    <property type="nucleotide sequence ID" value="NZ_VDCI01000003.1"/>
</dbReference>
<keyword evidence="3 12" id="KW-0479">Metal-binding</keyword>
<dbReference type="GO" id="GO:0005524">
    <property type="term" value="F:ATP binding"/>
    <property type="evidence" value="ECO:0007669"/>
    <property type="project" value="UniProtKB-UniRule"/>
</dbReference>